<dbReference type="SUPFAM" id="SSF51905">
    <property type="entry name" value="FAD/NAD(P)-binding domain"/>
    <property type="match status" value="1"/>
</dbReference>
<dbReference type="PANTHER" id="PTHR13847:SF287">
    <property type="entry name" value="FAD-DEPENDENT OXIDOREDUCTASE DOMAIN-CONTAINING PROTEIN 1"/>
    <property type="match status" value="1"/>
</dbReference>
<keyword evidence="1" id="KW-0560">Oxidoreductase</keyword>
<dbReference type="GO" id="GO:0016491">
    <property type="term" value="F:oxidoreductase activity"/>
    <property type="evidence" value="ECO:0007669"/>
    <property type="project" value="UniProtKB-KW"/>
</dbReference>
<gene>
    <name evidence="3" type="ORF">UFOPK1380_00254</name>
</gene>
<dbReference type="InterPro" id="IPR036188">
    <property type="entry name" value="FAD/NAD-bd_sf"/>
</dbReference>
<dbReference type="GO" id="GO:0005737">
    <property type="term" value="C:cytoplasm"/>
    <property type="evidence" value="ECO:0007669"/>
    <property type="project" value="TreeGrafter"/>
</dbReference>
<dbReference type="Gene3D" id="3.30.9.10">
    <property type="entry name" value="D-Amino Acid Oxidase, subunit A, domain 2"/>
    <property type="match status" value="1"/>
</dbReference>
<reference evidence="3" key="1">
    <citation type="submission" date="2020-05" db="EMBL/GenBank/DDBJ databases">
        <authorList>
            <person name="Chiriac C."/>
            <person name="Salcher M."/>
            <person name="Ghai R."/>
            <person name="Kavagutti S V."/>
        </authorList>
    </citation>
    <scope>NUCLEOTIDE SEQUENCE</scope>
</reference>
<dbReference type="PANTHER" id="PTHR13847">
    <property type="entry name" value="SARCOSINE DEHYDROGENASE-RELATED"/>
    <property type="match status" value="1"/>
</dbReference>
<proteinExistence type="predicted"/>
<dbReference type="InterPro" id="IPR006076">
    <property type="entry name" value="FAD-dep_OxRdtase"/>
</dbReference>
<protein>
    <submittedName>
        <fullName evidence="3">Unannotated protein</fullName>
    </submittedName>
</protein>
<accession>A0A6J6AW57</accession>
<sequence length="426" mass="45825">MKIVVIGSGVIGSSIALELSRAGHDVIVVDKSAGAGQGSTSSSSAVIRFNYSTYDSVALAWESFHCWQNWQEHLSIELTAYTRLFDVGVIMMDAPVISTPKTTALFDQVGVPYEVWSAEELAANAPGIDVGKYWPPKPVTSDEFWQEASESVGAIFTPQGGYVDDPQLAAENLAAAAKHFGADFRFRTSVSKIIEAGNRVTGIEVNGDEIISADVVVNAAGPWSTQVNQLAGAGSDFTIELRPMRQEVHQVDSPSHLLPGPIVGDIDLGIYMRSTPNGSTLVGGTEPECDPLEWVDDPDQVNMIRTQERFEAQVTRAARRLPALQIPNTPSGVVGVYDVAADWTPIYDKTDVDGFYVAIGTSGNQFKNAPVVGELMAHLISEVENGKDHDADPVIFHGARTGNQINLGAFSRKRPFNSESTNSVMG</sequence>
<evidence type="ECO:0000313" key="3">
    <source>
        <dbReference type="EMBL" id="CAB4530735.1"/>
    </source>
</evidence>
<evidence type="ECO:0000259" key="2">
    <source>
        <dbReference type="Pfam" id="PF01266"/>
    </source>
</evidence>
<organism evidence="3">
    <name type="scientific">freshwater metagenome</name>
    <dbReference type="NCBI Taxonomy" id="449393"/>
    <lineage>
        <taxon>unclassified sequences</taxon>
        <taxon>metagenomes</taxon>
        <taxon>ecological metagenomes</taxon>
    </lineage>
</organism>
<dbReference type="EMBL" id="CAEZSC010000008">
    <property type="protein sequence ID" value="CAB4530735.1"/>
    <property type="molecule type" value="Genomic_DNA"/>
</dbReference>
<dbReference type="AlphaFoldDB" id="A0A6J6AW57"/>
<evidence type="ECO:0000256" key="1">
    <source>
        <dbReference type="ARBA" id="ARBA00023002"/>
    </source>
</evidence>
<name>A0A6J6AW57_9ZZZZ</name>
<feature type="domain" description="FAD dependent oxidoreductase" evidence="2">
    <location>
        <begin position="2"/>
        <end position="379"/>
    </location>
</feature>
<dbReference type="Gene3D" id="3.50.50.60">
    <property type="entry name" value="FAD/NAD(P)-binding domain"/>
    <property type="match status" value="1"/>
</dbReference>
<dbReference type="Pfam" id="PF01266">
    <property type="entry name" value="DAO"/>
    <property type="match status" value="1"/>
</dbReference>